<gene>
    <name evidence="2" type="ORF">EJB05_31964</name>
</gene>
<evidence type="ECO:0000313" key="3">
    <source>
        <dbReference type="Proteomes" id="UP000324897"/>
    </source>
</evidence>
<organism evidence="2 3">
    <name type="scientific">Eragrostis curvula</name>
    <name type="common">weeping love grass</name>
    <dbReference type="NCBI Taxonomy" id="38414"/>
    <lineage>
        <taxon>Eukaryota</taxon>
        <taxon>Viridiplantae</taxon>
        <taxon>Streptophyta</taxon>
        <taxon>Embryophyta</taxon>
        <taxon>Tracheophyta</taxon>
        <taxon>Spermatophyta</taxon>
        <taxon>Magnoliopsida</taxon>
        <taxon>Liliopsida</taxon>
        <taxon>Poales</taxon>
        <taxon>Poaceae</taxon>
        <taxon>PACMAD clade</taxon>
        <taxon>Chloridoideae</taxon>
        <taxon>Eragrostideae</taxon>
        <taxon>Eragrostidinae</taxon>
        <taxon>Eragrostis</taxon>
    </lineage>
</organism>
<evidence type="ECO:0000256" key="1">
    <source>
        <dbReference type="SAM" id="MobiDB-lite"/>
    </source>
</evidence>
<dbReference type="Gramene" id="TVU22279">
    <property type="protein sequence ID" value="TVU22279"/>
    <property type="gene ID" value="EJB05_31964"/>
</dbReference>
<keyword evidence="3" id="KW-1185">Reference proteome</keyword>
<dbReference type="Proteomes" id="UP000324897">
    <property type="component" value="Unassembled WGS sequence"/>
</dbReference>
<dbReference type="AlphaFoldDB" id="A0A5J9UEV1"/>
<evidence type="ECO:0000313" key="2">
    <source>
        <dbReference type="EMBL" id="TVU22279.1"/>
    </source>
</evidence>
<sequence length="137" mass="14769">MVKRLNHLCSDLLHGRCMDDDGISVAGDTEKKSMSRRMEGDFVGRFKVFSEFVALKHGDLMALGIGTAAAGGGRFGGDLNGRRTAAAQGPRWVPPIRLCASDWNGRRTVATQGAGRAKSRREEEHLGGGAITSRKRT</sequence>
<comment type="caution">
    <text evidence="2">The sequence shown here is derived from an EMBL/GenBank/DDBJ whole genome shotgun (WGS) entry which is preliminary data.</text>
</comment>
<reference evidence="2 3" key="1">
    <citation type="journal article" date="2019" name="Sci. Rep.">
        <title>A high-quality genome of Eragrostis curvula grass provides insights into Poaceae evolution and supports new strategies to enhance forage quality.</title>
        <authorList>
            <person name="Carballo J."/>
            <person name="Santos B.A.C.M."/>
            <person name="Zappacosta D."/>
            <person name="Garbus I."/>
            <person name="Selva J.P."/>
            <person name="Gallo C.A."/>
            <person name="Diaz A."/>
            <person name="Albertini E."/>
            <person name="Caccamo M."/>
            <person name="Echenique V."/>
        </authorList>
    </citation>
    <scope>NUCLEOTIDE SEQUENCE [LARGE SCALE GENOMIC DNA]</scope>
    <source>
        <strain evidence="3">cv. Victoria</strain>
        <tissue evidence="2">Leaf</tissue>
    </source>
</reference>
<accession>A0A5J9UEV1</accession>
<protein>
    <submittedName>
        <fullName evidence="2">Uncharacterized protein</fullName>
    </submittedName>
</protein>
<proteinExistence type="predicted"/>
<dbReference type="EMBL" id="RWGY01000026">
    <property type="protein sequence ID" value="TVU22279.1"/>
    <property type="molecule type" value="Genomic_DNA"/>
</dbReference>
<feature type="region of interest" description="Disordered" evidence="1">
    <location>
        <begin position="110"/>
        <end position="137"/>
    </location>
</feature>
<name>A0A5J9UEV1_9POAL</name>